<protein>
    <submittedName>
        <fullName evidence="1">Uncharacterized protein</fullName>
    </submittedName>
</protein>
<dbReference type="EMBL" id="CP001277">
    <property type="protein sequence ID" value="ACQ68349.1"/>
    <property type="molecule type" value="Genomic_DNA"/>
</dbReference>
<gene>
    <name evidence="1" type="ordered locus">HDEF_1748</name>
</gene>
<evidence type="ECO:0000313" key="1">
    <source>
        <dbReference type="EMBL" id="ACQ68349.1"/>
    </source>
</evidence>
<reference evidence="1 2" key="1">
    <citation type="journal article" date="2009" name="Proc. Natl. Acad. Sci. U.S.A.">
        <title>Hamiltonella defensa, genome evolution of protective bacterial endosymbiont from pathogenic ancestors.</title>
        <authorList>
            <person name="Degnan P.H."/>
            <person name="Yu Y."/>
            <person name="Sisneros N."/>
            <person name="Wing R.A."/>
            <person name="Moran N.A."/>
        </authorList>
    </citation>
    <scope>NUCLEOTIDE SEQUENCE [LARGE SCALE GENOMIC DNA]</scope>
    <source>
        <strain evidence="2">5AT</strain>
    </source>
</reference>
<dbReference type="KEGG" id="hde:HDEF_1748"/>
<keyword evidence="2" id="KW-1185">Reference proteome</keyword>
<dbReference type="Proteomes" id="UP000002334">
    <property type="component" value="Chromosome"/>
</dbReference>
<organism evidence="1 2">
    <name type="scientific">Hamiltonella defensa subsp. Acyrthosiphon pisum (strain 5AT)</name>
    <dbReference type="NCBI Taxonomy" id="572265"/>
    <lineage>
        <taxon>Bacteria</taxon>
        <taxon>Pseudomonadati</taxon>
        <taxon>Pseudomonadota</taxon>
        <taxon>Gammaproteobacteria</taxon>
        <taxon>Enterobacterales</taxon>
        <taxon>Enterobacteriaceae</taxon>
        <taxon>aphid secondary symbionts</taxon>
        <taxon>Candidatus Williamhamiltonella</taxon>
    </lineage>
</organism>
<evidence type="ECO:0000313" key="2">
    <source>
        <dbReference type="Proteomes" id="UP000002334"/>
    </source>
</evidence>
<proteinExistence type="predicted"/>
<name>C4K706_HAMD5</name>
<dbReference type="HOGENOM" id="CLU_3374092_0_0_6"/>
<accession>C4K706</accession>
<dbReference type="AlphaFoldDB" id="C4K706"/>
<sequence>MLSDAGSFIQEALEHINTSFSSLGRYVLNVIEVR</sequence>